<protein>
    <submittedName>
        <fullName evidence="1">Caspase family protein</fullName>
    </submittedName>
</protein>
<dbReference type="Proteomes" id="UP000078465">
    <property type="component" value="Plasmid unnamed1"/>
</dbReference>
<sequence length="564" mass="61418">MPTPANDAGLIAQTLQAAGFDVIGARDLDQNGLRDAMRDFLTKVNASGPNTVAFVYLAGYGVQYQGDNYFVPVDAQIADATDVPVEALRITDLTRSLAGINNRGSIVVLDAARANPFVQSNQPLAGGLALVDPDANQLIAFNAAPGTVAPQEPGPYGSYAHALAEMIRIGGIPLDDVFDRTRLRVSDLTKGAQISWNASRFKNAFTFFGRGPNPPPAQVSSYDNAAIRTKPISHFDERDAYFAALDRDTMRGYEDFLAAYPNDAMARRVRAIIAARREAITWRETWNADTPEAYWSYLRRYPRGPHVWDARRRLEHFEAALEPPPSFSVIEYDVPPPPPPEIVYVDRPVLYFDNADFGYAPPPPVVFLAPPPPDFVTLAPPRPPVDLYVLPAPVFVPVPEWVEPPRDIAPPENNIIFNNIHNTVVNNTVVSENEAAPAAPGLTTGEKACWRGRHRRGGCSCAPRRLAALGTEKGCGFAKAGPGRNRETDTCSRFDAGARPFRPDTGTTAAAPAPAPDPDRKCCHPRASRRQRRAAAARRQADKQAAGGPGRKNAGAQSRIEYRA</sequence>
<dbReference type="EMBL" id="CP171854">
    <property type="protein sequence ID" value="XKM43574.1"/>
    <property type="molecule type" value="Genomic_DNA"/>
</dbReference>
<proteinExistence type="predicted"/>
<accession>A0ACD5EWY5</accession>
<evidence type="ECO:0000313" key="1">
    <source>
        <dbReference type="EMBL" id="XKM43574.1"/>
    </source>
</evidence>
<organism evidence="1 2">
    <name type="scientific">Rhizobium ruizarguesonis</name>
    <dbReference type="NCBI Taxonomy" id="2081791"/>
    <lineage>
        <taxon>Bacteria</taxon>
        <taxon>Pseudomonadati</taxon>
        <taxon>Pseudomonadota</taxon>
        <taxon>Alphaproteobacteria</taxon>
        <taxon>Hyphomicrobiales</taxon>
        <taxon>Rhizobiaceae</taxon>
        <taxon>Rhizobium/Agrobacterium group</taxon>
        <taxon>Rhizobium</taxon>
    </lineage>
</organism>
<evidence type="ECO:0000313" key="2">
    <source>
        <dbReference type="Proteomes" id="UP000078465"/>
    </source>
</evidence>
<gene>
    <name evidence="1" type="ORF">A4U53_039095</name>
</gene>
<name>A0ACD5EWY5_9HYPH</name>
<keyword evidence="1" id="KW-0614">Plasmid</keyword>
<reference evidence="1" key="1">
    <citation type="submission" date="2024-10" db="EMBL/GenBank/DDBJ databases">
        <title>Strain of Rhizobium-related bacteria isolated fromm roots of Vavilovia formosa.</title>
        <authorList>
            <person name="Kimeklis A."/>
            <person name="Afonin A."/>
        </authorList>
    </citation>
    <scope>NUCLEOTIDE SEQUENCE</scope>
    <source>
        <strain evidence="1">Vaf-46</strain>
    </source>
</reference>
<geneLocation type="plasmid" evidence="1 2">
    <name>unnamed1</name>
</geneLocation>